<accession>A0A1G7FP03</accession>
<evidence type="ECO:0000259" key="2">
    <source>
        <dbReference type="Pfam" id="PF12102"/>
    </source>
</evidence>
<evidence type="ECO:0000259" key="1">
    <source>
        <dbReference type="Pfam" id="PF01844"/>
    </source>
</evidence>
<gene>
    <name evidence="3" type="ORF">SAMN05216464_109148</name>
</gene>
<dbReference type="EMBL" id="FNAI01000009">
    <property type="protein sequence ID" value="SDE77650.1"/>
    <property type="molecule type" value="Genomic_DNA"/>
</dbReference>
<dbReference type="Proteomes" id="UP000199072">
    <property type="component" value="Unassembled WGS sequence"/>
</dbReference>
<dbReference type="AlphaFoldDB" id="A0A1G7FP03"/>
<evidence type="ECO:0000313" key="3">
    <source>
        <dbReference type="EMBL" id="SDE77650.1"/>
    </source>
</evidence>
<dbReference type="Pfam" id="PF01844">
    <property type="entry name" value="HNH"/>
    <property type="match status" value="1"/>
</dbReference>
<dbReference type="InterPro" id="IPR021961">
    <property type="entry name" value="McrB_DNA-bd"/>
</dbReference>
<evidence type="ECO:0000313" key="4">
    <source>
        <dbReference type="Proteomes" id="UP000199072"/>
    </source>
</evidence>
<dbReference type="CDD" id="cd00085">
    <property type="entry name" value="HNHc"/>
    <property type="match status" value="1"/>
</dbReference>
<feature type="domain" description="HNH" evidence="1">
    <location>
        <begin position="242"/>
        <end position="298"/>
    </location>
</feature>
<dbReference type="RefSeq" id="WP_091151511.1">
    <property type="nucleotide sequence ID" value="NZ_FNAI01000009.1"/>
</dbReference>
<reference evidence="3 4" key="1">
    <citation type="submission" date="2016-10" db="EMBL/GenBank/DDBJ databases">
        <authorList>
            <person name="de Groot N.N."/>
        </authorList>
    </citation>
    <scope>NUCLEOTIDE SEQUENCE [LARGE SCALE GENOMIC DNA]</scope>
    <source>
        <strain evidence="3 4">47C3B</strain>
    </source>
</reference>
<dbReference type="GO" id="GO:0008270">
    <property type="term" value="F:zinc ion binding"/>
    <property type="evidence" value="ECO:0007669"/>
    <property type="project" value="InterPro"/>
</dbReference>
<dbReference type="GO" id="GO:0004519">
    <property type="term" value="F:endonuclease activity"/>
    <property type="evidence" value="ECO:0007669"/>
    <property type="project" value="InterPro"/>
</dbReference>
<dbReference type="GO" id="GO:0003676">
    <property type="term" value="F:nucleic acid binding"/>
    <property type="evidence" value="ECO:0007669"/>
    <property type="project" value="InterPro"/>
</dbReference>
<dbReference type="InterPro" id="IPR002711">
    <property type="entry name" value="HNH"/>
</dbReference>
<feature type="domain" description="Type IV methyl-directed restriction enzyme EcoKMcrB subunit DNA-binding" evidence="2">
    <location>
        <begin position="8"/>
        <end position="188"/>
    </location>
</feature>
<dbReference type="Gene3D" id="3.30.920.90">
    <property type="match status" value="1"/>
</dbReference>
<dbReference type="OrthoDB" id="9779761at2"/>
<keyword evidence="4" id="KW-1185">Reference proteome</keyword>
<protein>
    <submittedName>
        <fullName evidence="3">5-methylcytosine-specific restriction enzyme A</fullName>
    </submittedName>
</protein>
<dbReference type="InterPro" id="IPR003615">
    <property type="entry name" value="HNH_nuc"/>
</dbReference>
<dbReference type="STRING" id="1391627.SAMN05216464_109148"/>
<dbReference type="Pfam" id="PF12102">
    <property type="entry name" value="MrcB_N"/>
    <property type="match status" value="1"/>
</dbReference>
<name>A0A1G7FP03_9SPHI</name>
<proteinExistence type="predicted"/>
<organism evidence="3 4">
    <name type="scientific">Mucilaginibacter pineti</name>
    <dbReference type="NCBI Taxonomy" id="1391627"/>
    <lineage>
        <taxon>Bacteria</taxon>
        <taxon>Pseudomonadati</taxon>
        <taxon>Bacteroidota</taxon>
        <taxon>Sphingobacteriia</taxon>
        <taxon>Sphingobacteriales</taxon>
        <taxon>Sphingobacteriaceae</taxon>
        <taxon>Mucilaginibacter</taxon>
    </lineage>
</organism>
<sequence length="316" mass="36657">MKELFQNLLSDYQEAYNQPFAEHPLGKLISQAIPNAISKIITQKERYIVKGSNGKGNWTASPWIAIFDILITNTAQSGYYPVFLFRDDMSGFYLSLNQGVTDVKERYKRETKQVLKLKAEDFRAQIGMIPQNFSKIEIKLRTSKNSSSTYSQLYEAGNIVAKFYSAYDMPTDEQLQVDVKEILKIYELITYNEGLPTTPAEKENDEESYKGFEELRRFRFHKRIERNIQLSKKVKELQGYNCKVCNINFEKKYGVLGRKFIEAHHLKPIHKLLGEKIELDAKKDFTVLCSNCHSMIHKLDDPSDIEALKKILQNNN</sequence>